<dbReference type="Proteomes" id="UP000295443">
    <property type="component" value="Unassembled WGS sequence"/>
</dbReference>
<proteinExistence type="predicted"/>
<dbReference type="AlphaFoldDB" id="A0A4R1BC85"/>
<evidence type="ECO:0000313" key="3">
    <source>
        <dbReference type="Proteomes" id="UP000295443"/>
    </source>
</evidence>
<accession>A0A4R1BC85</accession>
<sequence>MRILTLLALCLTILLSPLATTPAFAATPAEIATQVRTNWANAKSAYLNAVKPYAANNATLISQYSAALDKAGGSLENFLTLKQQSPAPSSTTMTAAVDQLAKDLLTLRGLTGKATGGLATALSSALTQQNQVAQTALANMR</sequence>
<name>A0A4R1BC85_9PROT</name>
<evidence type="ECO:0000313" key="2">
    <source>
        <dbReference type="EMBL" id="TCJ14649.1"/>
    </source>
</evidence>
<keyword evidence="1" id="KW-0732">Signal</keyword>
<keyword evidence="3" id="KW-1185">Reference proteome</keyword>
<feature type="chain" id="PRO_5020457670" evidence="1">
    <location>
        <begin position="26"/>
        <end position="141"/>
    </location>
</feature>
<reference evidence="2 3" key="1">
    <citation type="submission" date="2019-03" db="EMBL/GenBank/DDBJ databases">
        <title>Genome sequence of Thiobacillaceae bacterium LSR1, a sulfur-oxidizing bacterium isolated from freshwater sediment.</title>
        <authorList>
            <person name="Li S."/>
        </authorList>
    </citation>
    <scope>NUCLEOTIDE SEQUENCE [LARGE SCALE GENOMIC DNA]</scope>
    <source>
        <strain evidence="2 3">LSR1</strain>
    </source>
</reference>
<feature type="signal peptide" evidence="1">
    <location>
        <begin position="1"/>
        <end position="25"/>
    </location>
</feature>
<dbReference type="RefSeq" id="WP_131446926.1">
    <property type="nucleotide sequence ID" value="NZ_SJZB01000034.1"/>
</dbReference>
<gene>
    <name evidence="2" type="ORF">EZJ19_09375</name>
</gene>
<evidence type="ECO:0000256" key="1">
    <source>
        <dbReference type="SAM" id="SignalP"/>
    </source>
</evidence>
<organism evidence="2 3">
    <name type="scientific">Parasulfuritortus cantonensis</name>
    <dbReference type="NCBI Taxonomy" id="2528202"/>
    <lineage>
        <taxon>Bacteria</taxon>
        <taxon>Pseudomonadati</taxon>
        <taxon>Pseudomonadota</taxon>
        <taxon>Betaproteobacteria</taxon>
        <taxon>Nitrosomonadales</taxon>
        <taxon>Thiobacillaceae</taxon>
        <taxon>Parasulfuritortus</taxon>
    </lineage>
</organism>
<comment type="caution">
    <text evidence="2">The sequence shown here is derived from an EMBL/GenBank/DDBJ whole genome shotgun (WGS) entry which is preliminary data.</text>
</comment>
<protein>
    <submittedName>
        <fullName evidence="2">Uncharacterized protein</fullName>
    </submittedName>
</protein>
<dbReference type="EMBL" id="SJZB01000034">
    <property type="protein sequence ID" value="TCJ14649.1"/>
    <property type="molecule type" value="Genomic_DNA"/>
</dbReference>